<organism evidence="2 5">
    <name type="scientific">Vagococcus fluvialis</name>
    <dbReference type="NCBI Taxonomy" id="2738"/>
    <lineage>
        <taxon>Bacteria</taxon>
        <taxon>Bacillati</taxon>
        <taxon>Bacillota</taxon>
        <taxon>Bacilli</taxon>
        <taxon>Lactobacillales</taxon>
        <taxon>Enterococcaceae</taxon>
        <taxon>Vagococcus</taxon>
    </lineage>
</organism>
<dbReference type="Pfam" id="PF03358">
    <property type="entry name" value="FMN_red"/>
    <property type="match status" value="1"/>
</dbReference>
<feature type="domain" description="NADPH-dependent FMN reductase-like" evidence="1">
    <location>
        <begin position="4"/>
        <end position="148"/>
    </location>
</feature>
<comment type="caution">
    <text evidence="2">The sequence shown here is derived from an EMBL/GenBank/DDBJ whole genome shotgun (WGS) entry which is preliminary data.</text>
</comment>
<dbReference type="PANTHER" id="PTHR30543">
    <property type="entry name" value="CHROMATE REDUCTASE"/>
    <property type="match status" value="1"/>
</dbReference>
<reference evidence="3 4" key="1">
    <citation type="submission" date="2017-05" db="EMBL/GenBank/DDBJ databases">
        <title>Vagococcus spp. assemblies.</title>
        <authorList>
            <person name="Gulvik C.A."/>
        </authorList>
    </citation>
    <scope>NUCLEOTIDE SEQUENCE [LARGE SCALE GENOMIC DNA]</scope>
    <source>
        <strain evidence="3 4">NCFB 2497</strain>
    </source>
</reference>
<dbReference type="EMBL" id="JAAVMB010000001">
    <property type="protein sequence ID" value="NKC66706.1"/>
    <property type="molecule type" value="Genomic_DNA"/>
</dbReference>
<dbReference type="GO" id="GO:0016491">
    <property type="term" value="F:oxidoreductase activity"/>
    <property type="evidence" value="ECO:0007669"/>
    <property type="project" value="InterPro"/>
</dbReference>
<evidence type="ECO:0000259" key="1">
    <source>
        <dbReference type="Pfam" id="PF03358"/>
    </source>
</evidence>
<dbReference type="Proteomes" id="UP000288197">
    <property type="component" value="Unassembled WGS sequence"/>
</dbReference>
<dbReference type="GO" id="GO:0005829">
    <property type="term" value="C:cytosol"/>
    <property type="evidence" value="ECO:0007669"/>
    <property type="project" value="TreeGrafter"/>
</dbReference>
<dbReference type="InterPro" id="IPR029039">
    <property type="entry name" value="Flavoprotein-like_sf"/>
</dbReference>
<dbReference type="GeneID" id="63146751"/>
<dbReference type="AlphaFoldDB" id="A0A369AU53"/>
<keyword evidence="4" id="KW-1185">Reference proteome</keyword>
<evidence type="ECO:0000313" key="3">
    <source>
        <dbReference type="EMBL" id="RSU01269.1"/>
    </source>
</evidence>
<dbReference type="GO" id="GO:0010181">
    <property type="term" value="F:FMN binding"/>
    <property type="evidence" value="ECO:0007669"/>
    <property type="project" value="TreeGrafter"/>
</dbReference>
<reference evidence="2 5" key="2">
    <citation type="submission" date="2020-03" db="EMBL/GenBank/DDBJ databases">
        <title>Bacterial samples isolated from urine from healthy bovine heifers (Gyr breed).</title>
        <authorList>
            <person name="Giannattasio-Ferraz S."/>
            <person name="Maskeri L."/>
            <person name="Penido A."/>
            <person name="Barbosa-Stancioli E.F."/>
            <person name="Putonti C."/>
        </authorList>
    </citation>
    <scope>NUCLEOTIDE SEQUENCE [LARGE SCALE GENOMIC DNA]</scope>
    <source>
        <strain evidence="2 5">UFMG-H7</strain>
    </source>
</reference>
<gene>
    <name evidence="3" type="ORF">CBF32_08995</name>
    <name evidence="2" type="ORF">HED35_01260</name>
</gene>
<name>A0A369AU53_9ENTE</name>
<accession>A0A369AU53</accession>
<evidence type="ECO:0000313" key="4">
    <source>
        <dbReference type="Proteomes" id="UP000288197"/>
    </source>
</evidence>
<dbReference type="InterPro" id="IPR050712">
    <property type="entry name" value="NAD(P)H-dep_reductase"/>
</dbReference>
<dbReference type="SUPFAM" id="SSF52218">
    <property type="entry name" value="Flavoproteins"/>
    <property type="match status" value="1"/>
</dbReference>
<proteinExistence type="predicted"/>
<dbReference type="RefSeq" id="WP_086341198.1">
    <property type="nucleotide sequence ID" value="NZ_CP081459.1"/>
</dbReference>
<dbReference type="EMBL" id="NGJX01000008">
    <property type="protein sequence ID" value="RSU01269.1"/>
    <property type="molecule type" value="Genomic_DNA"/>
</dbReference>
<dbReference type="PANTHER" id="PTHR30543:SF21">
    <property type="entry name" value="NAD(P)H-DEPENDENT FMN REDUCTASE LOT6"/>
    <property type="match status" value="1"/>
</dbReference>
<evidence type="ECO:0000313" key="2">
    <source>
        <dbReference type="EMBL" id="NKC66706.1"/>
    </source>
</evidence>
<dbReference type="InterPro" id="IPR005025">
    <property type="entry name" value="FMN_Rdtase-like_dom"/>
</dbReference>
<protein>
    <submittedName>
        <fullName evidence="2">NAD(P)H-dependent oxidoreductase</fullName>
    </submittedName>
    <submittedName>
        <fullName evidence="3">NADPH-dependent FMN reductase</fullName>
    </submittedName>
</protein>
<dbReference type="Gene3D" id="3.40.50.360">
    <property type="match status" value="1"/>
</dbReference>
<sequence length="184" mass="20806">MTKRIGFMLGSLRKEAFTRKVAAQLAELFPEEFEIVFPEIGHLEMYNQDYDDNNETPESWTKFREEVKGLDGVVFVTPEYNRSVPPVLKNALDIASRPYGANAWNDKPGAIVSVSPGAVSGFGANHHLRQVLTFLNIHAMAQPEAYIGSVMNLINEDGTFKEDTVNFFQIIVDSYVAWFNRLEK</sequence>
<dbReference type="Proteomes" id="UP000521358">
    <property type="component" value="Unassembled WGS sequence"/>
</dbReference>
<evidence type="ECO:0000313" key="5">
    <source>
        <dbReference type="Proteomes" id="UP000521358"/>
    </source>
</evidence>
<dbReference type="OrthoDB" id="9812295at2"/>